<evidence type="ECO:0000313" key="1">
    <source>
        <dbReference type="EMBL" id="RKP44055.1"/>
    </source>
</evidence>
<dbReference type="EMBL" id="RBZV01000015">
    <property type="protein sequence ID" value="RKP44055.1"/>
    <property type="molecule type" value="Genomic_DNA"/>
</dbReference>
<organism evidence="1 2">
    <name type="scientific">Trinickia fusca</name>
    <dbReference type="NCBI Taxonomy" id="2419777"/>
    <lineage>
        <taxon>Bacteria</taxon>
        <taxon>Pseudomonadati</taxon>
        <taxon>Pseudomonadota</taxon>
        <taxon>Betaproteobacteria</taxon>
        <taxon>Burkholderiales</taxon>
        <taxon>Burkholderiaceae</taxon>
        <taxon>Trinickia</taxon>
    </lineage>
</organism>
<keyword evidence="2" id="KW-1185">Reference proteome</keyword>
<reference evidence="1 2" key="1">
    <citation type="submission" date="2018-10" db="EMBL/GenBank/DDBJ databases">
        <title>Paraburkholderia sp. 7MK8-2, isolated from soil.</title>
        <authorList>
            <person name="Gao Z.-H."/>
            <person name="Qiu L.-H."/>
        </authorList>
    </citation>
    <scope>NUCLEOTIDE SEQUENCE [LARGE SCALE GENOMIC DNA]</scope>
    <source>
        <strain evidence="1 2">7MK8-2</strain>
    </source>
</reference>
<gene>
    <name evidence="1" type="ORF">D7S89_23960</name>
</gene>
<dbReference type="OrthoDB" id="8896989at2"/>
<protein>
    <submittedName>
        <fullName evidence="1">Uncharacterized protein</fullName>
    </submittedName>
</protein>
<accession>A0A494WZV3</accession>
<dbReference type="Proteomes" id="UP000280434">
    <property type="component" value="Unassembled WGS sequence"/>
</dbReference>
<evidence type="ECO:0000313" key="2">
    <source>
        <dbReference type="Proteomes" id="UP000280434"/>
    </source>
</evidence>
<sequence>MTAQDGRIVASQNEVRVLRALNRFGWLPTKSLGALLWQPWLRKPAGEPDMQPRMPTASARLMAQRTLRRLYLARQVLRARAPDGSLIYALAEAGVRRLAQLGVPAVSGKDLVRRFSSAQFRHRSIANDIAIAGIVAGFRVSTEREIAQDKWLGGEQGIAGKKPDVLLQGDGRVWWIEVEKSRRRASDWAKLHAFLKAVHDDAHRTDGPALLGGLRWAKVIFICTPAFHVRLVRELKAAGWSEATINRLTSHVDALYSFEDIAFK</sequence>
<comment type="caution">
    <text evidence="1">The sequence shown here is derived from an EMBL/GenBank/DDBJ whole genome shotgun (WGS) entry which is preliminary data.</text>
</comment>
<proteinExistence type="predicted"/>
<dbReference type="AlphaFoldDB" id="A0A494WZV3"/>
<name>A0A494WZV3_9BURK</name>
<dbReference type="RefSeq" id="WP_121281421.1">
    <property type="nucleotide sequence ID" value="NZ_RBZV01000015.1"/>
</dbReference>